<reference evidence="3 4" key="1">
    <citation type="submission" date="2023-08" db="EMBL/GenBank/DDBJ databases">
        <title>Genome sequencing of plant associated microbes to promote plant fitness in Sorghum bicolor and Oryza sativa.</title>
        <authorList>
            <person name="Coleman-Derr D."/>
        </authorList>
    </citation>
    <scope>NUCLEOTIDE SEQUENCE [LARGE SCALE GENOMIC DNA]</scope>
    <source>
        <strain evidence="3 4">SLBN-33</strain>
    </source>
</reference>
<evidence type="ECO:0000313" key="3">
    <source>
        <dbReference type="EMBL" id="MDR6205824.1"/>
    </source>
</evidence>
<evidence type="ECO:0000256" key="1">
    <source>
        <dbReference type="SAM" id="MobiDB-lite"/>
    </source>
</evidence>
<dbReference type="EMBL" id="JAVIZN010000002">
    <property type="protein sequence ID" value="MDR6205824.1"/>
    <property type="molecule type" value="Genomic_DNA"/>
</dbReference>
<proteinExistence type="predicted"/>
<dbReference type="RefSeq" id="WP_307258776.1">
    <property type="nucleotide sequence ID" value="NZ_ATXV01000001.1"/>
</dbReference>
<name>A0ABD5CKU3_9BURK</name>
<protein>
    <submittedName>
        <fullName evidence="3">Uncharacterized protein</fullName>
    </submittedName>
</protein>
<feature type="region of interest" description="Disordered" evidence="1">
    <location>
        <begin position="79"/>
        <end position="120"/>
    </location>
</feature>
<sequence>MQAVAKGAAYQSSRAQGLREMLAWFGKGPAQSAATPSDELRACRFCRSNIAGVHIMKRFYVSATVAITAIFAAGCSSTWPPSAERDARQVPPTAATSTTPTARTDQHASKSKPKPPVLSVGVTDPDTQLILPWFLADIINAVNTHQSFGSTLNTMKQGL</sequence>
<feature type="transmembrane region" description="Helical" evidence="2">
    <location>
        <begin position="59"/>
        <end position="79"/>
    </location>
</feature>
<evidence type="ECO:0000256" key="2">
    <source>
        <dbReference type="SAM" id="Phobius"/>
    </source>
</evidence>
<organism evidence="3 4">
    <name type="scientific">Paraburkholderia graminis</name>
    <dbReference type="NCBI Taxonomy" id="60548"/>
    <lineage>
        <taxon>Bacteria</taxon>
        <taxon>Pseudomonadati</taxon>
        <taxon>Pseudomonadota</taxon>
        <taxon>Betaproteobacteria</taxon>
        <taxon>Burkholderiales</taxon>
        <taxon>Burkholderiaceae</taxon>
        <taxon>Paraburkholderia</taxon>
    </lineage>
</organism>
<comment type="caution">
    <text evidence="3">The sequence shown here is derived from an EMBL/GenBank/DDBJ whole genome shotgun (WGS) entry which is preliminary data.</text>
</comment>
<accession>A0ABD5CKU3</accession>
<feature type="compositionally biased region" description="Low complexity" evidence="1">
    <location>
        <begin position="91"/>
        <end position="103"/>
    </location>
</feature>
<dbReference type="AlphaFoldDB" id="A0ABD5CKU3"/>
<keyword evidence="2" id="KW-0812">Transmembrane</keyword>
<keyword evidence="2" id="KW-1133">Transmembrane helix</keyword>
<gene>
    <name evidence="3" type="ORF">QF025_004544</name>
</gene>
<keyword evidence="2" id="KW-0472">Membrane</keyword>
<evidence type="ECO:0000313" key="4">
    <source>
        <dbReference type="Proteomes" id="UP001245184"/>
    </source>
</evidence>
<dbReference type="Proteomes" id="UP001245184">
    <property type="component" value="Unassembled WGS sequence"/>
</dbReference>